<protein>
    <submittedName>
        <fullName evidence="4">Cleavage stimulation factor subunit 2</fullName>
    </submittedName>
</protein>
<dbReference type="Gene3D" id="3.30.70.330">
    <property type="match status" value="1"/>
</dbReference>
<comment type="caution">
    <text evidence="4">The sequence shown here is derived from an EMBL/GenBank/DDBJ whole genome shotgun (WGS) entry which is preliminary data.</text>
</comment>
<feature type="region of interest" description="Disordered" evidence="2">
    <location>
        <begin position="84"/>
        <end position="113"/>
    </location>
</feature>
<proteinExistence type="predicted"/>
<dbReference type="OMA" id="VSFRMVY"/>
<name>A0A1U7LI82_NEOID</name>
<evidence type="ECO:0000256" key="2">
    <source>
        <dbReference type="SAM" id="MobiDB-lite"/>
    </source>
</evidence>
<keyword evidence="5" id="KW-1185">Reference proteome</keyword>
<dbReference type="InterPro" id="IPR025742">
    <property type="entry name" value="CSTF2_hinge"/>
</dbReference>
<dbReference type="PROSITE" id="PS50102">
    <property type="entry name" value="RRM"/>
    <property type="match status" value="1"/>
</dbReference>
<feature type="domain" description="RRM" evidence="3">
    <location>
        <begin position="5"/>
        <end position="83"/>
    </location>
</feature>
<evidence type="ECO:0000313" key="5">
    <source>
        <dbReference type="Proteomes" id="UP000186594"/>
    </source>
</evidence>
<dbReference type="InterPro" id="IPR000504">
    <property type="entry name" value="RRM_dom"/>
</dbReference>
<dbReference type="SUPFAM" id="SSF54928">
    <property type="entry name" value="RNA-binding domain, RBD"/>
    <property type="match status" value="1"/>
</dbReference>
<dbReference type="OrthoDB" id="272703at2759"/>
<dbReference type="Pfam" id="PF00076">
    <property type="entry name" value="RRM_1"/>
    <property type="match status" value="1"/>
</dbReference>
<dbReference type="STRING" id="1198029.A0A1U7LI82"/>
<dbReference type="Gene3D" id="1.25.40.630">
    <property type="match status" value="1"/>
</dbReference>
<evidence type="ECO:0000259" key="3">
    <source>
        <dbReference type="PROSITE" id="PS50102"/>
    </source>
</evidence>
<dbReference type="AlphaFoldDB" id="A0A1U7LI82"/>
<gene>
    <name evidence="4" type="ORF">NEOLI_002416</name>
</gene>
<dbReference type="CDD" id="cd12398">
    <property type="entry name" value="RRM_CSTF2_RNA15_like"/>
    <property type="match status" value="1"/>
</dbReference>
<dbReference type="InterPro" id="IPR035979">
    <property type="entry name" value="RBD_domain_sf"/>
</dbReference>
<dbReference type="SMART" id="SM00360">
    <property type="entry name" value="RRM"/>
    <property type="match status" value="1"/>
</dbReference>
<dbReference type="InterPro" id="IPR012677">
    <property type="entry name" value="Nucleotide-bd_a/b_plait_sf"/>
</dbReference>
<reference evidence="4 5" key="1">
    <citation type="submission" date="2016-04" db="EMBL/GenBank/DDBJ databases">
        <title>Evolutionary innovation and constraint leading to complex multicellularity in the Ascomycota.</title>
        <authorList>
            <person name="Cisse O."/>
            <person name="Nguyen A."/>
            <person name="Hewitt D.A."/>
            <person name="Jedd G."/>
            <person name="Stajich J.E."/>
        </authorList>
    </citation>
    <scope>NUCLEOTIDE SEQUENCE [LARGE SCALE GENOMIC DNA]</scope>
    <source>
        <strain evidence="4 5">DAH-3</strain>
    </source>
</reference>
<organism evidence="4 5">
    <name type="scientific">Neolecta irregularis (strain DAH-3)</name>
    <dbReference type="NCBI Taxonomy" id="1198029"/>
    <lineage>
        <taxon>Eukaryota</taxon>
        <taxon>Fungi</taxon>
        <taxon>Dikarya</taxon>
        <taxon>Ascomycota</taxon>
        <taxon>Taphrinomycotina</taxon>
        <taxon>Neolectales</taxon>
        <taxon>Neolectaceae</taxon>
        <taxon>Neolecta</taxon>
    </lineage>
</organism>
<dbReference type="EMBL" id="LXFE01003415">
    <property type="protein sequence ID" value="OLL22370.1"/>
    <property type="molecule type" value="Genomic_DNA"/>
</dbReference>
<dbReference type="GO" id="GO:0005847">
    <property type="term" value="C:mRNA cleavage and polyadenylation specificity factor complex"/>
    <property type="evidence" value="ECO:0007669"/>
    <property type="project" value="TreeGrafter"/>
</dbReference>
<dbReference type="PANTHER" id="PTHR45735">
    <property type="entry name" value="CLEAVAGE STIMULATION FACTOR SUBUNIT 2"/>
    <property type="match status" value="1"/>
</dbReference>
<feature type="compositionally biased region" description="Low complexity" evidence="2">
    <location>
        <begin position="94"/>
        <end position="104"/>
    </location>
</feature>
<dbReference type="PANTHER" id="PTHR45735:SF2">
    <property type="entry name" value="CLEAVAGE STIMULATION FACTOR SUBUNIT 2"/>
    <property type="match status" value="1"/>
</dbReference>
<dbReference type="Pfam" id="PF14327">
    <property type="entry name" value="CSTF2_hinge"/>
    <property type="match status" value="1"/>
</dbReference>
<dbReference type="GO" id="GO:0003729">
    <property type="term" value="F:mRNA binding"/>
    <property type="evidence" value="ECO:0007669"/>
    <property type="project" value="TreeGrafter"/>
</dbReference>
<dbReference type="Proteomes" id="UP000186594">
    <property type="component" value="Unassembled WGS sequence"/>
</dbReference>
<evidence type="ECO:0000313" key="4">
    <source>
        <dbReference type="EMBL" id="OLL22370.1"/>
    </source>
</evidence>
<sequence>MSRLKVVFVGNIPYDLTEQQLTDIFNEVGPVANFRLLFDRDTGKGKGYGFCEYHDPETAASAVRNLNNYDINGRQLRVDYADNETAKSAREAPQQKQPQLQQPPGTAPNPGETAMDAIKRTLSSFSPPQLIEIIAQLKQIAMVSPDQASQFLCTNPQLAYAVFQALLMMNLVHPNVLQSVVKSVGQTSQQPPQQPVQQQQQAQPAALPQLSREVVTQIMGLKEEQIASLGAAQQAQISELKKMILSGNFQLVG</sequence>
<evidence type="ECO:0000256" key="1">
    <source>
        <dbReference type="PROSITE-ProRule" id="PRU00176"/>
    </source>
</evidence>
<accession>A0A1U7LI82</accession>
<keyword evidence="1" id="KW-0694">RNA-binding</keyword>